<evidence type="ECO:0000313" key="3">
    <source>
        <dbReference type="EMBL" id="SDC55801.1"/>
    </source>
</evidence>
<dbReference type="Proteomes" id="UP000199417">
    <property type="component" value="Unassembled WGS sequence"/>
</dbReference>
<gene>
    <name evidence="3" type="ORF">SAMN05444580_101208</name>
</gene>
<dbReference type="InterPro" id="IPR008687">
    <property type="entry name" value="MobC"/>
</dbReference>
<reference evidence="3 4" key="1">
    <citation type="submission" date="2016-10" db="EMBL/GenBank/DDBJ databases">
        <authorList>
            <person name="de Groot N.N."/>
        </authorList>
    </citation>
    <scope>NUCLEOTIDE SEQUENCE [LARGE SCALE GENOMIC DNA]</scope>
    <source>
        <strain evidence="3 4">JCM 11308</strain>
    </source>
</reference>
<proteinExistence type="predicted"/>
<dbReference type="EMBL" id="FNAB01000001">
    <property type="protein sequence ID" value="SDC55801.1"/>
    <property type="molecule type" value="Genomic_DNA"/>
</dbReference>
<feature type="region of interest" description="Disordered" evidence="1">
    <location>
        <begin position="1"/>
        <end position="23"/>
    </location>
</feature>
<feature type="domain" description="Bacterial mobilisation" evidence="2">
    <location>
        <begin position="96"/>
        <end position="122"/>
    </location>
</feature>
<evidence type="ECO:0000256" key="1">
    <source>
        <dbReference type="SAM" id="MobiDB-lite"/>
    </source>
</evidence>
<dbReference type="Pfam" id="PF05713">
    <property type="entry name" value="MobC"/>
    <property type="match status" value="1"/>
</dbReference>
<name>A0A1G6MK15_9NOCA</name>
<organism evidence="3 4">
    <name type="scientific">Rhodococcus tukisamuensis</name>
    <dbReference type="NCBI Taxonomy" id="168276"/>
    <lineage>
        <taxon>Bacteria</taxon>
        <taxon>Bacillati</taxon>
        <taxon>Actinomycetota</taxon>
        <taxon>Actinomycetes</taxon>
        <taxon>Mycobacteriales</taxon>
        <taxon>Nocardiaceae</taxon>
        <taxon>Rhodococcus</taxon>
    </lineage>
</organism>
<accession>A0A1G6MK15</accession>
<evidence type="ECO:0000259" key="2">
    <source>
        <dbReference type="Pfam" id="PF05713"/>
    </source>
</evidence>
<sequence length="150" mass="15982">MATETASREPRTKTRTTASPTVGAAVVKRTRTVAVRLTDAEEAAWIAAALVDGHRQLGAWVRERAVAGYLGKVRPKAGGGGLSPEDAAEVAALRQEMTKWGNNLNQVAKAINSGQVPPVMAEHLEKGWLNRCGQALARMADRLDALDDQG</sequence>
<feature type="compositionally biased region" description="Basic and acidic residues" evidence="1">
    <location>
        <begin position="1"/>
        <end position="12"/>
    </location>
</feature>
<evidence type="ECO:0000313" key="4">
    <source>
        <dbReference type="Proteomes" id="UP000199417"/>
    </source>
</evidence>
<keyword evidence="4" id="KW-1185">Reference proteome</keyword>
<dbReference type="AlphaFoldDB" id="A0A1G6MK15"/>
<protein>
    <submittedName>
        <fullName evidence="3">Mobilisation protein (MobC)</fullName>
    </submittedName>
</protein>